<name>A0A7L0KM11_CHATO</name>
<feature type="domain" description="Glycosyl hydrolase family 63 N-terminal" evidence="4">
    <location>
        <begin position="8"/>
        <end position="125"/>
    </location>
</feature>
<comment type="similarity">
    <text evidence="3">Belongs to the glycosyl hydrolase 63 family.</text>
</comment>
<feature type="non-terminal residue" evidence="5">
    <location>
        <position position="210"/>
    </location>
</feature>
<dbReference type="AlphaFoldDB" id="A0A7L0KM11"/>
<dbReference type="Proteomes" id="UP000537522">
    <property type="component" value="Unassembled WGS sequence"/>
</dbReference>
<comment type="catalytic activity">
    <reaction evidence="3">
        <text>N(4)-(alpha-D-Glc-(1-&gt;2)-alpha-D-Glc-(1-&gt;3)-alpha-D-Glc-(1-&gt;3)-alpha-D-Man-(1-&gt;2)-alpha-D-Man-(1-&gt;2)-alpha-D-Man-(1-&gt;3)-[alpha-D-Man-(1-&gt;2)-alpha-D-Man-(1-&gt;3)-[alpha-D-Man-(1-&gt;2)-alpha-D-Man-(1-&gt;6)]-alpha-D-Man-(1-&gt;6)]-beta-D-Man-(1-&gt;4)-beta-D-GlcNAc-(1-&gt;4)-beta-D-GlcNAc)-L-asparaginyl-[protein] + H2O = N(4)-(alpha-D-Glc-(1-&gt;3)-alpha-D-Glc-(1-&gt;3)-alpha-D-Man-(1-&gt;2)-alpha-D-Man-(1-&gt;2)-alpha-D-Man-(1-&gt;3)-[alpha-D-Man-(1-&gt;2)-alpha-D-Man-(1-&gt;3)-[alpha-D-Man-(1-&gt;2)-alpha-D-Man-(1-&gt;6)]-alpha-D-Man-(1-&gt;6)]-beta-D-Man-(1-&gt;4)-beta-D-GlcNAc-(1-&gt;4)-beta-D-GlcNAc)-L-asparaginyl-[protein] + beta-D-glucose</text>
        <dbReference type="Rhea" id="RHEA:55988"/>
        <dbReference type="Rhea" id="RHEA-COMP:12806"/>
        <dbReference type="Rhea" id="RHEA-COMP:14355"/>
        <dbReference type="ChEBI" id="CHEBI:15377"/>
        <dbReference type="ChEBI" id="CHEBI:15903"/>
        <dbReference type="ChEBI" id="CHEBI:59082"/>
        <dbReference type="ChEBI" id="CHEBI:132537"/>
        <dbReference type="EC" id="3.2.1.106"/>
    </reaction>
</comment>
<keyword evidence="3" id="KW-0256">Endoplasmic reticulum</keyword>
<keyword evidence="1 3" id="KW-0378">Hydrolase</keyword>
<dbReference type="InterPro" id="IPR004888">
    <property type="entry name" value="Glycoside_hydrolase_63"/>
</dbReference>
<dbReference type="EC" id="3.2.1.106" evidence="3"/>
<dbReference type="Pfam" id="PF16923">
    <property type="entry name" value="Glyco_hydro_63N"/>
    <property type="match status" value="1"/>
</dbReference>
<evidence type="ECO:0000256" key="2">
    <source>
        <dbReference type="ARBA" id="ARBA00023295"/>
    </source>
</evidence>
<reference evidence="5 6" key="1">
    <citation type="submission" date="2019-09" db="EMBL/GenBank/DDBJ databases">
        <title>Bird 10,000 Genomes (B10K) Project - Family phase.</title>
        <authorList>
            <person name="Zhang G."/>
        </authorList>
    </citation>
    <scope>NUCLEOTIDE SEQUENCE [LARGE SCALE GENOMIC DNA]</scope>
    <source>
        <strain evidence="5">B10K-DU-011-36</strain>
        <tissue evidence="5">Muscle</tissue>
    </source>
</reference>
<evidence type="ECO:0000259" key="4">
    <source>
        <dbReference type="Pfam" id="PF16923"/>
    </source>
</evidence>
<dbReference type="GO" id="GO:0005789">
    <property type="term" value="C:endoplasmic reticulum membrane"/>
    <property type="evidence" value="ECO:0007669"/>
    <property type="project" value="UniProtKB-SubCell"/>
</dbReference>
<dbReference type="PANTHER" id="PTHR10412">
    <property type="entry name" value="MANNOSYL-OLIGOSACCHARIDE GLUCOSIDASE"/>
    <property type="match status" value="1"/>
</dbReference>
<dbReference type="GO" id="GO:0004573">
    <property type="term" value="F:Glc3Man9GlcNAc2 oligosaccharide glucosidase activity"/>
    <property type="evidence" value="ECO:0007669"/>
    <property type="project" value="UniProtKB-UniRule"/>
</dbReference>
<evidence type="ECO:0000256" key="1">
    <source>
        <dbReference type="ARBA" id="ARBA00022801"/>
    </source>
</evidence>
<comment type="subcellular location">
    <subcellularLocation>
        <location evidence="3">Endoplasmic reticulum membrane</location>
        <topology evidence="3">Single-pass type II membrane protein</topology>
    </subcellularLocation>
</comment>
<evidence type="ECO:0000256" key="3">
    <source>
        <dbReference type="RuleBase" id="RU368089"/>
    </source>
</evidence>
<dbReference type="EMBL" id="VXAL01019703">
    <property type="protein sequence ID" value="NXK56603.1"/>
    <property type="molecule type" value="Genomic_DNA"/>
</dbReference>
<feature type="non-terminal residue" evidence="5">
    <location>
        <position position="1"/>
    </location>
</feature>
<comment type="caution">
    <text evidence="5">The sequence shown here is derived from an EMBL/GenBank/DDBJ whole genome shotgun (WGS) entry which is preliminary data.</text>
</comment>
<evidence type="ECO:0000313" key="6">
    <source>
        <dbReference type="Proteomes" id="UP000537522"/>
    </source>
</evidence>
<comment type="function">
    <text evidence="3">Cleaves the distal alpha 1,2-linked glucose residue from the Glc(3)Man(9)GlcNAc(2) oligosaccharide precursor.</text>
</comment>
<dbReference type="Gene3D" id="2.70.98.110">
    <property type="entry name" value="Glycosyl hydrolase family 63, N-terminal domain"/>
    <property type="match status" value="1"/>
</dbReference>
<gene>
    <name evidence="5" type="primary">Mogs_1</name>
    <name evidence="5" type="ORF">CHATOR_R15285</name>
</gene>
<dbReference type="PANTHER" id="PTHR10412:SF11">
    <property type="entry name" value="MANNOSYL-OLIGOSACCHARIDE GLUCOSIDASE"/>
    <property type="match status" value="1"/>
</dbReference>
<evidence type="ECO:0000313" key="5">
    <source>
        <dbReference type="EMBL" id="NXK56603.1"/>
    </source>
</evidence>
<keyword evidence="6" id="KW-1185">Reference proteome</keyword>
<dbReference type="GO" id="GO:0006487">
    <property type="term" value="P:protein N-linked glycosylation"/>
    <property type="evidence" value="ECO:0007669"/>
    <property type="project" value="UniProtKB-UniRule"/>
</dbReference>
<proteinExistence type="inferred from homology"/>
<sequence length="210" mass="23036">QQREAGGGLRHTCEQGDGLARYGWLRHDGENFGAQDIHDHGLLLRTEFVKRLGGEHGGDGSWRVTDRPEGAGSQASLVSLFFYVATDGQGTLQPHLEDGTRLAAVTGTSEELGDFTITFLRPTTEGGEDPKYSSYHYLDAWSPGLHRLTDVVRSSLSDRFVFAPPGGPRQRFLAVDAFRGLPGATEAPRSHLLLHQVTLRLPARVEVTFE</sequence>
<protein>
    <recommendedName>
        <fullName evidence="3">Mannosyl-oligosaccharide glucosidase</fullName>
        <ecNumber evidence="3">3.2.1.106</ecNumber>
    </recommendedName>
</protein>
<organism evidence="5 6">
    <name type="scientific">Chauna torquata</name>
    <name type="common">Southern screamer</name>
    <dbReference type="NCBI Taxonomy" id="30388"/>
    <lineage>
        <taxon>Eukaryota</taxon>
        <taxon>Metazoa</taxon>
        <taxon>Chordata</taxon>
        <taxon>Craniata</taxon>
        <taxon>Vertebrata</taxon>
        <taxon>Euteleostomi</taxon>
        <taxon>Archelosauria</taxon>
        <taxon>Archosauria</taxon>
        <taxon>Dinosauria</taxon>
        <taxon>Saurischia</taxon>
        <taxon>Theropoda</taxon>
        <taxon>Coelurosauria</taxon>
        <taxon>Aves</taxon>
        <taxon>Neognathae</taxon>
        <taxon>Galloanserae</taxon>
        <taxon>Anseriformes</taxon>
        <taxon>Anhimidae</taxon>
        <taxon>Chauna</taxon>
    </lineage>
</organism>
<dbReference type="InterPro" id="IPR031631">
    <property type="entry name" value="Glyco_hydro_63N"/>
</dbReference>
<accession>A0A7L0KM11</accession>
<keyword evidence="2 3" id="KW-0326">Glycosidase</keyword>
<dbReference type="InterPro" id="IPR038518">
    <property type="entry name" value="Glyco_hydro_63N_sf"/>
</dbReference>
<dbReference type="GO" id="GO:0009311">
    <property type="term" value="P:oligosaccharide metabolic process"/>
    <property type="evidence" value="ECO:0007669"/>
    <property type="project" value="UniProtKB-UniRule"/>
</dbReference>